<evidence type="ECO:0000256" key="4">
    <source>
        <dbReference type="ARBA" id="ARBA00022801"/>
    </source>
</evidence>
<keyword evidence="5" id="KW-0442">Lipid degradation</keyword>
<accession>A0A2R5GIL6</accession>
<keyword evidence="16" id="KW-1185">Reference proteome</keyword>
<dbReference type="Proteomes" id="UP000241890">
    <property type="component" value="Unassembled WGS sequence"/>
</dbReference>
<comment type="subcellular location">
    <subcellularLocation>
        <location evidence="1">Membrane</location>
    </subcellularLocation>
</comment>
<feature type="compositionally biased region" description="Low complexity" evidence="10">
    <location>
        <begin position="1235"/>
        <end position="1245"/>
    </location>
</feature>
<evidence type="ECO:0000256" key="2">
    <source>
        <dbReference type="ARBA" id="ARBA00006636"/>
    </source>
</evidence>
<dbReference type="PANTHER" id="PTHR14226:SF29">
    <property type="entry name" value="NEUROPATHY TARGET ESTERASE SWS"/>
    <property type="match status" value="1"/>
</dbReference>
<feature type="region of interest" description="Disordered" evidence="10">
    <location>
        <begin position="99"/>
        <end position="121"/>
    </location>
</feature>
<dbReference type="OrthoDB" id="207337at2759"/>
<evidence type="ECO:0000256" key="11">
    <source>
        <dbReference type="SAM" id="Phobius"/>
    </source>
</evidence>
<keyword evidence="4" id="KW-0378">Hydrolase</keyword>
<feature type="signal peptide" evidence="12">
    <location>
        <begin position="1"/>
        <end position="30"/>
    </location>
</feature>
<feature type="domain" description="PNPLA" evidence="14">
    <location>
        <begin position="1053"/>
        <end position="1241"/>
    </location>
</feature>
<dbReference type="InParanoid" id="A0A2R5GIL6"/>
<reference evidence="15 16" key="1">
    <citation type="submission" date="2017-12" db="EMBL/GenBank/DDBJ databases">
        <title>Sequencing, de novo assembly and annotation of complete genome of a new Thraustochytrid species, strain FCC1311.</title>
        <authorList>
            <person name="Sedici K."/>
            <person name="Godart F."/>
            <person name="Aiese Cigliano R."/>
            <person name="Sanseverino W."/>
            <person name="Barakat M."/>
            <person name="Ortet P."/>
            <person name="Marechal E."/>
            <person name="Cagnac O."/>
            <person name="Amato A."/>
        </authorList>
    </citation>
    <scope>NUCLEOTIDE SEQUENCE [LARGE SCALE GENOMIC DNA]</scope>
</reference>
<organism evidence="15 16">
    <name type="scientific">Hondaea fermentalgiana</name>
    <dbReference type="NCBI Taxonomy" id="2315210"/>
    <lineage>
        <taxon>Eukaryota</taxon>
        <taxon>Sar</taxon>
        <taxon>Stramenopiles</taxon>
        <taxon>Bigyra</taxon>
        <taxon>Labyrinthulomycetes</taxon>
        <taxon>Thraustochytrida</taxon>
        <taxon>Thraustochytriidae</taxon>
        <taxon>Hondaea</taxon>
    </lineage>
</organism>
<evidence type="ECO:0000256" key="3">
    <source>
        <dbReference type="ARBA" id="ARBA00022692"/>
    </source>
</evidence>
<dbReference type="Pfam" id="PF24179">
    <property type="entry name" value="NTE_Ploop"/>
    <property type="match status" value="1"/>
</dbReference>
<dbReference type="GO" id="GO:0004622">
    <property type="term" value="F:phosphatidylcholine lysophospholipase activity"/>
    <property type="evidence" value="ECO:0007669"/>
    <property type="project" value="UniProtKB-ARBA"/>
</dbReference>
<evidence type="ECO:0000256" key="1">
    <source>
        <dbReference type="ARBA" id="ARBA00004370"/>
    </source>
</evidence>
<dbReference type="PROSITE" id="PS50042">
    <property type="entry name" value="CNMP_BINDING_3"/>
    <property type="match status" value="2"/>
</dbReference>
<dbReference type="Gene3D" id="3.40.1090.10">
    <property type="entry name" value="Cytosolic phospholipase A2 catalytic domain"/>
    <property type="match status" value="1"/>
</dbReference>
<evidence type="ECO:0000259" key="14">
    <source>
        <dbReference type="PROSITE" id="PS51635"/>
    </source>
</evidence>
<feature type="region of interest" description="Disordered" evidence="10">
    <location>
        <begin position="532"/>
        <end position="581"/>
    </location>
</feature>
<feature type="domain" description="Cyclic nucleotide-binding" evidence="13">
    <location>
        <begin position="605"/>
        <end position="646"/>
    </location>
</feature>
<dbReference type="InterPro" id="IPR014710">
    <property type="entry name" value="RmlC-like_jellyroll"/>
</dbReference>
<dbReference type="SUPFAM" id="SSF52151">
    <property type="entry name" value="FabD/lysophospholipase-like"/>
    <property type="match status" value="1"/>
</dbReference>
<evidence type="ECO:0000256" key="9">
    <source>
        <dbReference type="PROSITE-ProRule" id="PRU01161"/>
    </source>
</evidence>
<dbReference type="InterPro" id="IPR018490">
    <property type="entry name" value="cNMP-bd_dom_sf"/>
</dbReference>
<feature type="transmembrane region" description="Helical" evidence="11">
    <location>
        <begin position="67"/>
        <end position="90"/>
    </location>
</feature>
<name>A0A2R5GIL6_9STRA</name>
<proteinExistence type="inferred from homology"/>
<evidence type="ECO:0000256" key="7">
    <source>
        <dbReference type="ARBA" id="ARBA00023098"/>
    </source>
</evidence>
<feature type="chain" id="PRO_5015327398" evidence="12">
    <location>
        <begin position="31"/>
        <end position="1546"/>
    </location>
</feature>
<evidence type="ECO:0000256" key="8">
    <source>
        <dbReference type="ARBA" id="ARBA00023136"/>
    </source>
</evidence>
<dbReference type="Pfam" id="PF01734">
    <property type="entry name" value="Patatin"/>
    <property type="match status" value="1"/>
</dbReference>
<keyword evidence="12" id="KW-0732">Signal</keyword>
<evidence type="ECO:0000256" key="10">
    <source>
        <dbReference type="SAM" id="MobiDB-lite"/>
    </source>
</evidence>
<keyword evidence="7" id="KW-0443">Lipid metabolism</keyword>
<feature type="region of interest" description="Disordered" evidence="10">
    <location>
        <begin position="1202"/>
        <end position="1326"/>
    </location>
</feature>
<evidence type="ECO:0000256" key="12">
    <source>
        <dbReference type="SAM" id="SignalP"/>
    </source>
</evidence>
<dbReference type="InterPro" id="IPR000595">
    <property type="entry name" value="cNMP-bd_dom"/>
</dbReference>
<dbReference type="SUPFAM" id="SSF51206">
    <property type="entry name" value="cAMP-binding domain-like"/>
    <property type="match status" value="2"/>
</dbReference>
<dbReference type="SMART" id="SM00100">
    <property type="entry name" value="cNMP"/>
    <property type="match status" value="1"/>
</dbReference>
<dbReference type="InterPro" id="IPR018488">
    <property type="entry name" value="cNMP-bd_CS"/>
</dbReference>
<dbReference type="InterPro" id="IPR056556">
    <property type="entry name" value="NTE1_P-loop_dom"/>
</dbReference>
<dbReference type="InterPro" id="IPR050301">
    <property type="entry name" value="NTE"/>
</dbReference>
<dbReference type="EMBL" id="BEYU01000076">
    <property type="protein sequence ID" value="GBG30445.1"/>
    <property type="molecule type" value="Genomic_DNA"/>
</dbReference>
<feature type="short sequence motif" description="GXSXG" evidence="9">
    <location>
        <begin position="1084"/>
        <end position="1088"/>
    </location>
</feature>
<feature type="compositionally biased region" description="Acidic residues" evidence="10">
    <location>
        <begin position="1202"/>
        <end position="1217"/>
    </location>
</feature>
<evidence type="ECO:0000259" key="13">
    <source>
        <dbReference type="PROSITE" id="PS50042"/>
    </source>
</evidence>
<keyword evidence="8 11" id="KW-0472">Membrane</keyword>
<dbReference type="GO" id="GO:0016020">
    <property type="term" value="C:membrane"/>
    <property type="evidence" value="ECO:0007669"/>
    <property type="project" value="UniProtKB-SubCell"/>
</dbReference>
<comment type="caution">
    <text evidence="15">The sequence shown here is derived from an EMBL/GenBank/DDBJ whole genome shotgun (WGS) entry which is preliminary data.</text>
</comment>
<comment type="similarity">
    <text evidence="2">Belongs to the NTE family.</text>
</comment>
<feature type="compositionally biased region" description="Low complexity" evidence="10">
    <location>
        <begin position="544"/>
        <end position="553"/>
    </location>
</feature>
<feature type="short sequence motif" description="GXGXXG" evidence="9">
    <location>
        <begin position="1057"/>
        <end position="1062"/>
    </location>
</feature>
<feature type="compositionally biased region" description="Polar residues" evidence="10">
    <location>
        <begin position="1270"/>
        <end position="1283"/>
    </location>
</feature>
<dbReference type="PROSITE" id="PS00888">
    <property type="entry name" value="CNMP_BINDING_1"/>
    <property type="match status" value="1"/>
</dbReference>
<comment type="caution">
    <text evidence="9">Lacks conserved residue(s) required for the propagation of feature annotation.</text>
</comment>
<evidence type="ECO:0000256" key="6">
    <source>
        <dbReference type="ARBA" id="ARBA00022989"/>
    </source>
</evidence>
<dbReference type="CDD" id="cd00038">
    <property type="entry name" value="CAP_ED"/>
    <property type="match status" value="1"/>
</dbReference>
<dbReference type="Gene3D" id="2.60.120.10">
    <property type="entry name" value="Jelly Rolls"/>
    <property type="match status" value="3"/>
</dbReference>
<evidence type="ECO:0000256" key="5">
    <source>
        <dbReference type="ARBA" id="ARBA00022963"/>
    </source>
</evidence>
<dbReference type="Pfam" id="PF00027">
    <property type="entry name" value="cNMP_binding"/>
    <property type="match status" value="1"/>
</dbReference>
<dbReference type="GO" id="GO:0016042">
    <property type="term" value="P:lipid catabolic process"/>
    <property type="evidence" value="ECO:0007669"/>
    <property type="project" value="UniProtKB-KW"/>
</dbReference>
<dbReference type="PANTHER" id="PTHR14226">
    <property type="entry name" value="NEUROPATHY TARGET ESTERASE/SWISS CHEESE D.MELANOGASTER"/>
    <property type="match status" value="1"/>
</dbReference>
<dbReference type="PROSITE" id="PS51635">
    <property type="entry name" value="PNPLA"/>
    <property type="match status" value="1"/>
</dbReference>
<keyword evidence="3 11" id="KW-0812">Transmembrane</keyword>
<protein>
    <submittedName>
        <fullName evidence="15">Lysophospholipase NTE1</fullName>
    </submittedName>
</protein>
<evidence type="ECO:0000313" key="15">
    <source>
        <dbReference type="EMBL" id="GBG30445.1"/>
    </source>
</evidence>
<dbReference type="InterPro" id="IPR016035">
    <property type="entry name" value="Acyl_Trfase/lysoPLipase"/>
</dbReference>
<feature type="domain" description="Cyclic nucleotide-binding" evidence="13">
    <location>
        <begin position="725"/>
        <end position="808"/>
    </location>
</feature>
<dbReference type="InterPro" id="IPR002641">
    <property type="entry name" value="PNPLA_dom"/>
</dbReference>
<gene>
    <name evidence="15" type="ORF">FCC1311_066642</name>
</gene>
<sequence length="1546" mass="169496">MARSQRQARAVVVTTLVTLTTNTFLPSTAAEPETNEEATAAKAASKAADALAEAAEAARSRWNESGFGFGVLVAILAVVAVLSIVIKFLLRSNELSKSRKSTSASGGNSPMPERPPPLTDASRAASMTTVEGLGGGTFGDEVSSQIIRRLDREGNLARAKRKYRELKERFSIKAAVDTFKERRRYRWVTAATRHGDGLRSIYAEPPRSNRQIKLGAGPESGGSGRFGVMSSFTQRQVGEMLDEQFQMDEDADLIKCLRKTEIFSWLPDQILRAICARVERIELSAGEKLFDSGEDLPEARFGVVVSGAMRVELPAALANSSSYRFEGSSADIPDAATSAPGMGQQGVFLGRDENVTGLSELLSAILELPVKTVAAATAEEDTTILCITHKNCLGPLFSEFPGLREELLLRILIRLNRITFMSLFRLTGRIIIPKTDAGKRVTNDGPMSDEAILGLVSRELGISRQELTNAVDLADWISEDDNEDDSASISSRSTITPAPLSKTVSSVEMSISLPGQFSLGADDSSLNLLRSTSTHDEREPPSPSGKSTGTPETFSKDEVSPLSLPGSATASQQRRRAHDSRRPLVHIVKLSAGKEVIDVSSEAALYVVIKGGLEVLVGERGNDAKSRREHCFRRGETFGHLSLLTGAWSDWYLGRNSLQSAESVWVRASPTDKETVVARLAQPDYYELIDKFPAIIVKKAESIATHLSDVIRMIDLTTTWRHLVAGESLVEEGETCNELFVVLHGRLRGTRSKKTRMSAFQNVDREYGRGALIGEVSFLTEEPMPESVTALRSTQLAVLPKAAMLAVMAVFPQVVFHMGRTMSRSLMQPFSQTSTARAGMTSSVVAIVPASPSAPVDLFLHTLSATLKTMGSSVETLNSDMVERMAEERKLGVSNVISAPLSPLEQLILLTWLSEAEDTSDIVFYQADPWSEPEPSWWSKLCIAQADLVLYVANAADGPEITPLERKLASVNTNARKELVLLHIDSGRRDMTELPSNTRDWITNRGDLQHHHHIRFHPNRMDAYGRSGYFDVEHFKSDFRRLSRWLIGESVGIVLGGGGARGMAHISVLRCLEEMGIPVDFVAGTSIGAFLGAVYAMKCDTLLLHKLLGKFATSMASVWEKVSDLTLPVVSWFTGGNFNRGIIQFLGATRIEDLWLPYFCMTTDLTDSNEIAHRNGSLWRYVRASMTLVNFMPPVCDVIEEEEQDDDDVEGEEEEEGAGEKNERRHGKDGKDDSTFSSTVDSVTSMLPPNDGSRFQKPDGADGVDDQLGSDEQVQGAQPTSSLRQRRSVAKPNSEQDSAKPEISAWTVDNEAQDETSPGKRGPKKTKKVVHYLCDGGYTNNLPADIMRRYLGPQATVIAIDVQGSWQFAGADYGAELSGWGYLFRWLNPFVETPAIPTSSDIQTQLAYISSVKQGSTGQVDKKVLGSAYTRRYGGLEPSSNPSLRECIDLYLQPPVDDVSTLEFARSAEIQERAYKYARPKVQAWLDDLRRNNASKYRCITWSPVSKSSAARPSRKDKKGSGLRASALTLRRTGSWTQKANVDSLS</sequence>
<keyword evidence="6 11" id="KW-1133">Transmembrane helix</keyword>
<evidence type="ECO:0000313" key="16">
    <source>
        <dbReference type="Proteomes" id="UP000241890"/>
    </source>
</evidence>